<dbReference type="GO" id="GO:0051082">
    <property type="term" value="F:unfolded protein binding"/>
    <property type="evidence" value="ECO:0007669"/>
    <property type="project" value="InterPro"/>
</dbReference>
<evidence type="ECO:0000256" key="4">
    <source>
        <dbReference type="ARBA" id="ARBA00022741"/>
    </source>
</evidence>
<dbReference type="Gene3D" id="3.90.640.10">
    <property type="entry name" value="Actin, Chain A, domain 4"/>
    <property type="match status" value="1"/>
</dbReference>
<dbReference type="GO" id="GO:0005524">
    <property type="term" value="F:ATP binding"/>
    <property type="evidence" value="ECO:0007669"/>
    <property type="project" value="UniProtKB-KW"/>
</dbReference>
<keyword evidence="4 7" id="KW-0547">Nucleotide-binding</keyword>
<dbReference type="CDD" id="cd10234">
    <property type="entry name" value="ASKHA_NBD_HSP70_DnaK-like"/>
    <property type="match status" value="1"/>
</dbReference>
<evidence type="ECO:0000256" key="6">
    <source>
        <dbReference type="ARBA" id="ARBA00023016"/>
    </source>
</evidence>
<feature type="compositionally biased region" description="Acidic residues" evidence="9">
    <location>
        <begin position="693"/>
        <end position="703"/>
    </location>
</feature>
<dbReference type="InterPro" id="IPR018181">
    <property type="entry name" value="Heat_shock_70_CS"/>
</dbReference>
<dbReference type="GO" id="GO:0009570">
    <property type="term" value="C:chloroplast stroma"/>
    <property type="evidence" value="ECO:0007669"/>
    <property type="project" value="UniProtKB-SubCell"/>
</dbReference>
<dbReference type="EMBL" id="JBEDUW010000005">
    <property type="protein sequence ID" value="KAK9929055.1"/>
    <property type="molecule type" value="Genomic_DNA"/>
</dbReference>
<proteinExistence type="inferred from homology"/>
<dbReference type="InterPro" id="IPR012725">
    <property type="entry name" value="Chaperone_DnaK"/>
</dbReference>
<dbReference type="InterPro" id="IPR043129">
    <property type="entry name" value="ATPase_NBD"/>
</dbReference>
<dbReference type="InterPro" id="IPR013126">
    <property type="entry name" value="Hsp_70_fam"/>
</dbReference>
<dbReference type="PROSITE" id="PS00297">
    <property type="entry name" value="HSP70_1"/>
    <property type="match status" value="1"/>
</dbReference>
<reference evidence="10 11" key="1">
    <citation type="journal article" date="2023" name="G3 (Bethesda)">
        <title>A chromosome-length genome assembly and annotation of blackberry (Rubus argutus, cv. 'Hillquist').</title>
        <authorList>
            <person name="Bruna T."/>
            <person name="Aryal R."/>
            <person name="Dudchenko O."/>
            <person name="Sargent D.J."/>
            <person name="Mead D."/>
            <person name="Buti M."/>
            <person name="Cavallini A."/>
            <person name="Hytonen T."/>
            <person name="Andres J."/>
            <person name="Pham M."/>
            <person name="Weisz D."/>
            <person name="Mascagni F."/>
            <person name="Usai G."/>
            <person name="Natali L."/>
            <person name="Bassil N."/>
            <person name="Fernandez G.E."/>
            <person name="Lomsadze A."/>
            <person name="Armour M."/>
            <person name="Olukolu B."/>
            <person name="Poorten T."/>
            <person name="Britton C."/>
            <person name="Davik J."/>
            <person name="Ashrafi H."/>
            <person name="Aiden E.L."/>
            <person name="Borodovsky M."/>
            <person name="Worthington M."/>
        </authorList>
    </citation>
    <scope>NUCLEOTIDE SEQUENCE [LARGE SCALE GENOMIC DNA]</scope>
    <source>
        <strain evidence="10">PI 553951</strain>
    </source>
</reference>
<keyword evidence="3" id="KW-0934">Plastid</keyword>
<dbReference type="PANTHER" id="PTHR19375">
    <property type="entry name" value="HEAT SHOCK PROTEIN 70KDA"/>
    <property type="match status" value="1"/>
</dbReference>
<dbReference type="GO" id="GO:0140662">
    <property type="term" value="F:ATP-dependent protein folding chaperone"/>
    <property type="evidence" value="ECO:0007669"/>
    <property type="project" value="InterPro"/>
</dbReference>
<feature type="region of interest" description="Disordered" evidence="9">
    <location>
        <begin position="658"/>
        <end position="703"/>
    </location>
</feature>
<evidence type="ECO:0000256" key="9">
    <source>
        <dbReference type="SAM" id="MobiDB-lite"/>
    </source>
</evidence>
<dbReference type="SUPFAM" id="SSF100920">
    <property type="entry name" value="Heat shock protein 70kD (HSP70), peptide-binding domain"/>
    <property type="match status" value="1"/>
</dbReference>
<comment type="caution">
    <text evidence="10">The sequence shown here is derived from an EMBL/GenBank/DDBJ whole genome shotgun (WGS) entry which is preliminary data.</text>
</comment>
<keyword evidence="6" id="KW-0346">Stress response</keyword>
<dbReference type="Gene3D" id="1.20.1270.10">
    <property type="match status" value="1"/>
</dbReference>
<comment type="subcellular location">
    <subcellularLocation>
        <location evidence="1">Plastid</location>
        <location evidence="1">Chloroplast stroma</location>
    </subcellularLocation>
</comment>
<dbReference type="GO" id="GO:0009408">
    <property type="term" value="P:response to heat"/>
    <property type="evidence" value="ECO:0007669"/>
    <property type="project" value="UniProtKB-ARBA"/>
</dbReference>
<dbReference type="Proteomes" id="UP001457282">
    <property type="component" value="Unassembled WGS sequence"/>
</dbReference>
<accession>A0AAW1X0B5</accession>
<dbReference type="NCBIfam" id="NF001413">
    <property type="entry name" value="PRK00290.1"/>
    <property type="match status" value="1"/>
</dbReference>
<keyword evidence="8" id="KW-0175">Coiled coil</keyword>
<dbReference type="FunFam" id="3.90.640.10:FF:000003">
    <property type="entry name" value="Molecular chaperone DnaK"/>
    <property type="match status" value="1"/>
</dbReference>
<evidence type="ECO:0000256" key="5">
    <source>
        <dbReference type="ARBA" id="ARBA00022840"/>
    </source>
</evidence>
<comment type="similarity">
    <text evidence="7">Belongs to the heat shock protein 70 family.</text>
</comment>
<dbReference type="Gene3D" id="3.30.420.40">
    <property type="match status" value="2"/>
</dbReference>
<dbReference type="Gene3D" id="2.60.34.10">
    <property type="entry name" value="Substrate Binding Domain Of DNAk, Chain A, domain 1"/>
    <property type="match status" value="1"/>
</dbReference>
<dbReference type="FunFam" id="2.60.34.10:FF:000008">
    <property type="entry name" value="Stromal 70 kDa heat shock-related protein"/>
    <property type="match status" value="1"/>
</dbReference>
<feature type="coiled-coil region" evidence="8">
    <location>
        <begin position="310"/>
        <end position="337"/>
    </location>
</feature>
<dbReference type="NCBIfam" id="NF003520">
    <property type="entry name" value="PRK05183.1"/>
    <property type="match status" value="1"/>
</dbReference>
<dbReference type="FunFam" id="3.30.420.40:FF:000004">
    <property type="entry name" value="Molecular chaperone DnaK"/>
    <property type="match status" value="1"/>
</dbReference>
<dbReference type="AlphaFoldDB" id="A0AAW1X0B5"/>
<dbReference type="InterPro" id="IPR029047">
    <property type="entry name" value="HSP70_peptide-bd_sf"/>
</dbReference>
<feature type="compositionally biased region" description="Low complexity" evidence="9">
    <location>
        <begin position="674"/>
        <end position="688"/>
    </location>
</feature>
<evidence type="ECO:0000256" key="7">
    <source>
        <dbReference type="RuleBase" id="RU003322"/>
    </source>
</evidence>
<keyword evidence="11" id="KW-1185">Reference proteome</keyword>
<dbReference type="HAMAP" id="MF_00332">
    <property type="entry name" value="DnaK"/>
    <property type="match status" value="1"/>
</dbReference>
<name>A0AAW1X0B5_RUBAR</name>
<keyword evidence="5 7" id="KW-0067">ATP-binding</keyword>
<evidence type="ECO:0000256" key="8">
    <source>
        <dbReference type="SAM" id="Coils"/>
    </source>
</evidence>
<dbReference type="PRINTS" id="PR00301">
    <property type="entry name" value="HEATSHOCK70"/>
</dbReference>
<dbReference type="PROSITE" id="PS00329">
    <property type="entry name" value="HSP70_2"/>
    <property type="match status" value="1"/>
</dbReference>
<sequence length="703" mass="74859">MACSAQINVLGTAPGASLKRPNFASPRTLFLGQRLGQTAPLSGFVSLRSNGGGVRRAGPLRIVNEKVVGIDLGTTNSAVGAMEGGKPTIVTNAEGQRTTPSVVAYTKNGDRLVGQIAKRQAVVNPENTFFSVKRFIGRKMSEVDEEAKQVSYRVIRDENGNVKLDCPAIGKQFAAEEISAQVLRKLVDDASKFLNDKVTKAVVTVPAYFNDSQRTATKDAGRIAGLEVLRIINEPTAASLAYGFEKKSNETILVFDLGGGTFDVSVLEVGDGVFEVLSTSGDTHLGGDDFDKRIVDWLAADFKRNEGIDLLKDKQALQRLTETAEKAKMELSSLTQANISLPFITATADGPKHIETTLTRAKFEELCSDLLDRLKTPVENSLRDAKLSFKDLDEVILVGGSTRIPAVQELVRKLTGKEPNVTVNPDEVVALGAAVQAGVLAGDVSDIVLLDVTPLSLGLETLGGVMTKIIPRNTTLPTSKSEVFSTAADGQTSVEINVLQGEREFVRDNKSLGSFRLDGIPPAPRGVPQIEVKFDIDANGILSVAAVDKGTGKKQDITITGASTLPNDEVQRMVNEAEKFAKEDKEKRDAIDTKNQADSVVYQTEKQLKELGDKVPAPVKEKVEAKLGELKDAISGGSTQTIKDAMAALNQEVMQLGQSLYNQPGAGAGPTPPGAEAGPSESSPSSGKGPEGDVIDADFTDSK</sequence>
<evidence type="ECO:0000256" key="2">
    <source>
        <dbReference type="ARBA" id="ARBA00022528"/>
    </source>
</evidence>
<evidence type="ECO:0000256" key="3">
    <source>
        <dbReference type="ARBA" id="ARBA00022640"/>
    </source>
</evidence>
<dbReference type="SUPFAM" id="SSF100934">
    <property type="entry name" value="Heat shock protein 70kD (HSP70), C-terminal subdomain"/>
    <property type="match status" value="1"/>
</dbReference>
<dbReference type="NCBIfam" id="TIGR02350">
    <property type="entry name" value="prok_dnaK"/>
    <property type="match status" value="1"/>
</dbReference>
<dbReference type="PROSITE" id="PS01036">
    <property type="entry name" value="HSP70_3"/>
    <property type="match status" value="1"/>
</dbReference>
<evidence type="ECO:0000256" key="1">
    <source>
        <dbReference type="ARBA" id="ARBA00004470"/>
    </source>
</evidence>
<keyword evidence="2" id="KW-0150">Chloroplast</keyword>
<dbReference type="Pfam" id="PF00012">
    <property type="entry name" value="HSP70"/>
    <property type="match status" value="1"/>
</dbReference>
<gene>
    <name evidence="10" type="ORF">M0R45_026165</name>
</gene>
<evidence type="ECO:0000313" key="11">
    <source>
        <dbReference type="Proteomes" id="UP001457282"/>
    </source>
</evidence>
<dbReference type="InterPro" id="IPR029048">
    <property type="entry name" value="HSP70_C_sf"/>
</dbReference>
<dbReference type="SUPFAM" id="SSF53067">
    <property type="entry name" value="Actin-like ATPase domain"/>
    <property type="match status" value="2"/>
</dbReference>
<dbReference type="FunFam" id="1.20.1270.10:FF:000001">
    <property type="entry name" value="Molecular chaperone DnaK"/>
    <property type="match status" value="1"/>
</dbReference>
<evidence type="ECO:0000313" key="10">
    <source>
        <dbReference type="EMBL" id="KAK9929055.1"/>
    </source>
</evidence>
<protein>
    <submittedName>
        <fullName evidence="10">Uncharacterized protein</fullName>
    </submittedName>
</protein>
<organism evidence="10 11">
    <name type="scientific">Rubus argutus</name>
    <name type="common">Southern blackberry</name>
    <dbReference type="NCBI Taxonomy" id="59490"/>
    <lineage>
        <taxon>Eukaryota</taxon>
        <taxon>Viridiplantae</taxon>
        <taxon>Streptophyta</taxon>
        <taxon>Embryophyta</taxon>
        <taxon>Tracheophyta</taxon>
        <taxon>Spermatophyta</taxon>
        <taxon>Magnoliopsida</taxon>
        <taxon>eudicotyledons</taxon>
        <taxon>Gunneridae</taxon>
        <taxon>Pentapetalae</taxon>
        <taxon>rosids</taxon>
        <taxon>fabids</taxon>
        <taxon>Rosales</taxon>
        <taxon>Rosaceae</taxon>
        <taxon>Rosoideae</taxon>
        <taxon>Rosoideae incertae sedis</taxon>
        <taxon>Rubus</taxon>
    </lineage>
</organism>